<keyword evidence="2" id="KW-0433">Leucine-rich repeat</keyword>
<evidence type="ECO:0000259" key="10">
    <source>
        <dbReference type="Pfam" id="PF23598"/>
    </source>
</evidence>
<dbReference type="GO" id="GO:0016301">
    <property type="term" value="F:kinase activity"/>
    <property type="evidence" value="ECO:0007669"/>
    <property type="project" value="UniProtKB-KW"/>
</dbReference>
<dbReference type="Proteomes" id="UP000554482">
    <property type="component" value="Unassembled WGS sequence"/>
</dbReference>
<dbReference type="Pfam" id="PF23598">
    <property type="entry name" value="LRR_14"/>
    <property type="match status" value="1"/>
</dbReference>
<keyword evidence="12" id="KW-1185">Reference proteome</keyword>
<feature type="chain" id="PRO_5029606274" evidence="8">
    <location>
        <begin position="22"/>
        <end position="388"/>
    </location>
</feature>
<dbReference type="InterPro" id="IPR003591">
    <property type="entry name" value="Leu-rich_rpt_typical-subtyp"/>
</dbReference>
<evidence type="ECO:0000256" key="7">
    <source>
        <dbReference type="ARBA" id="ARBA00023136"/>
    </source>
</evidence>
<comment type="caution">
    <text evidence="11">The sequence shown here is derived from an EMBL/GenBank/DDBJ whole genome shotgun (WGS) entry which is preliminary data.</text>
</comment>
<keyword evidence="11" id="KW-0418">Kinase</keyword>
<dbReference type="InterPro" id="IPR032675">
    <property type="entry name" value="LRR_dom_sf"/>
</dbReference>
<dbReference type="AlphaFoldDB" id="A0A7J6WRY2"/>
<evidence type="ECO:0000313" key="12">
    <source>
        <dbReference type="Proteomes" id="UP000554482"/>
    </source>
</evidence>
<keyword evidence="5" id="KW-0677">Repeat</keyword>
<feature type="domain" description="Disease resistance R13L4/SHOC-2-like LRR" evidence="10">
    <location>
        <begin position="101"/>
        <end position="306"/>
    </location>
</feature>
<gene>
    <name evidence="11" type="ORF">FRX31_010262</name>
</gene>
<dbReference type="EMBL" id="JABWDY010011099">
    <property type="protein sequence ID" value="KAF5200151.1"/>
    <property type="molecule type" value="Genomic_DNA"/>
</dbReference>
<comment type="subcellular location">
    <subcellularLocation>
        <location evidence="1">Membrane</location>
    </subcellularLocation>
</comment>
<dbReference type="InterPro" id="IPR055414">
    <property type="entry name" value="LRR_R13L4/SHOC2-like"/>
</dbReference>
<evidence type="ECO:0000256" key="6">
    <source>
        <dbReference type="ARBA" id="ARBA00022989"/>
    </source>
</evidence>
<proteinExistence type="predicted"/>
<feature type="domain" description="Leucine-rich repeat-containing N-terminal plant-type" evidence="9">
    <location>
        <begin position="25"/>
        <end position="60"/>
    </location>
</feature>
<feature type="signal peptide" evidence="8">
    <location>
        <begin position="1"/>
        <end position="21"/>
    </location>
</feature>
<keyword evidence="7" id="KW-0472">Membrane</keyword>
<dbReference type="InterPro" id="IPR053213">
    <property type="entry name" value="RLP29"/>
</dbReference>
<dbReference type="InterPro" id="IPR001611">
    <property type="entry name" value="Leu-rich_rpt"/>
</dbReference>
<keyword evidence="4 8" id="KW-0732">Signal</keyword>
<keyword evidence="11" id="KW-0675">Receptor</keyword>
<dbReference type="PANTHER" id="PTHR48009:SF9">
    <property type="entry name" value="LRR RECEPTOR-LIKE SERINE_THREONINE-PROTEIN KINASE GSO1"/>
    <property type="match status" value="1"/>
</dbReference>
<protein>
    <submittedName>
        <fullName evidence="11">Leucine-rich repeat receptor protein kinase msp1</fullName>
    </submittedName>
</protein>
<evidence type="ECO:0000256" key="8">
    <source>
        <dbReference type="SAM" id="SignalP"/>
    </source>
</evidence>
<dbReference type="PROSITE" id="PS51450">
    <property type="entry name" value="LRR"/>
    <property type="match status" value="2"/>
</dbReference>
<accession>A0A7J6WRY2</accession>
<dbReference type="GO" id="GO:0016020">
    <property type="term" value="C:membrane"/>
    <property type="evidence" value="ECO:0007669"/>
    <property type="project" value="UniProtKB-SubCell"/>
</dbReference>
<evidence type="ECO:0000313" key="11">
    <source>
        <dbReference type="EMBL" id="KAF5200151.1"/>
    </source>
</evidence>
<dbReference type="PANTHER" id="PTHR48009">
    <property type="entry name" value="LEUCINE-RICH REPEAT (LRR) FAMILY PROTEIN"/>
    <property type="match status" value="1"/>
</dbReference>
<keyword evidence="6" id="KW-1133">Transmembrane helix</keyword>
<organism evidence="11 12">
    <name type="scientific">Thalictrum thalictroides</name>
    <name type="common">Rue-anemone</name>
    <name type="synonym">Anemone thalictroides</name>
    <dbReference type="NCBI Taxonomy" id="46969"/>
    <lineage>
        <taxon>Eukaryota</taxon>
        <taxon>Viridiplantae</taxon>
        <taxon>Streptophyta</taxon>
        <taxon>Embryophyta</taxon>
        <taxon>Tracheophyta</taxon>
        <taxon>Spermatophyta</taxon>
        <taxon>Magnoliopsida</taxon>
        <taxon>Ranunculales</taxon>
        <taxon>Ranunculaceae</taxon>
        <taxon>Thalictroideae</taxon>
        <taxon>Thalictrum</taxon>
    </lineage>
</organism>
<evidence type="ECO:0000256" key="4">
    <source>
        <dbReference type="ARBA" id="ARBA00022729"/>
    </source>
</evidence>
<evidence type="ECO:0000259" key="9">
    <source>
        <dbReference type="Pfam" id="PF08263"/>
    </source>
</evidence>
<evidence type="ECO:0000256" key="2">
    <source>
        <dbReference type="ARBA" id="ARBA00022614"/>
    </source>
</evidence>
<evidence type="ECO:0000256" key="1">
    <source>
        <dbReference type="ARBA" id="ARBA00004370"/>
    </source>
</evidence>
<dbReference type="SUPFAM" id="SSF52058">
    <property type="entry name" value="L domain-like"/>
    <property type="match status" value="1"/>
</dbReference>
<dbReference type="SMART" id="SM00369">
    <property type="entry name" value="LRR_TYP"/>
    <property type="match status" value="5"/>
</dbReference>
<keyword evidence="11" id="KW-0808">Transferase</keyword>
<evidence type="ECO:0000256" key="5">
    <source>
        <dbReference type="ARBA" id="ARBA00022737"/>
    </source>
</evidence>
<dbReference type="Pfam" id="PF08263">
    <property type="entry name" value="LRRNT_2"/>
    <property type="match status" value="1"/>
</dbReference>
<name>A0A7J6WRY2_THATH</name>
<dbReference type="FunFam" id="3.80.10.10:FF:000400">
    <property type="entry name" value="Nuclear pore complex protein NUP107"/>
    <property type="match status" value="1"/>
</dbReference>
<keyword evidence="3" id="KW-0812">Transmembrane</keyword>
<evidence type="ECO:0000256" key="3">
    <source>
        <dbReference type="ARBA" id="ARBA00022692"/>
    </source>
</evidence>
<dbReference type="PRINTS" id="PR00019">
    <property type="entry name" value="LEURICHRPT"/>
</dbReference>
<dbReference type="Gene3D" id="3.80.10.10">
    <property type="entry name" value="Ribonuclease Inhibitor"/>
    <property type="match status" value="2"/>
</dbReference>
<reference evidence="11 12" key="1">
    <citation type="submission" date="2020-06" db="EMBL/GenBank/DDBJ databases">
        <title>Transcriptomic and genomic resources for Thalictrum thalictroides and T. hernandezii: Facilitating candidate gene discovery in an emerging model plant lineage.</title>
        <authorList>
            <person name="Arias T."/>
            <person name="Riano-Pachon D.M."/>
            <person name="Di Stilio V.S."/>
        </authorList>
    </citation>
    <scope>NUCLEOTIDE SEQUENCE [LARGE SCALE GENOMIC DNA]</scope>
    <source>
        <strain evidence="12">cv. WT478/WT964</strain>
        <tissue evidence="11">Leaves</tissue>
    </source>
</reference>
<dbReference type="InterPro" id="IPR013210">
    <property type="entry name" value="LRR_N_plant-typ"/>
</dbReference>
<sequence length="388" mass="42574">MLSSNFFLLLLVLSFAQNLHSLTSPSDIKALQAFKSSINPNTIPSYSCLASWNFSFDPCSLPHRTHFICGLTCNSDSTRITSLVLDPVGYSAPLTPLLSTLTELIHIDFSDNSFYGSIPSSFSSLTKLETLTLRFNSISGSIPPSLTKLNSLKTLDISHNTLTGSLPNTLSSLTNLRILDLSFNQLTSVLPKLPSSLFELSLRSNSLTGSLSLYSFKDLNNLAVVELSDNMLKGVLKGWFLLLPSLQQVDLANNTFTRVEIWKPKGSYSNLVSVDLGFNQIDGYLPVDLAVFPSLSSLTLRYNKFQGPIPWQYGNKVSLRRIFLDGNYLNGKVPDGFFSKNGEISGSFGNNCLQSCPVSSELCLPSQKPSSICQQIYGKKSNSIDSRT</sequence>
<dbReference type="OrthoDB" id="676979at2759"/>